<dbReference type="Proteomes" id="UP000030960">
    <property type="component" value="Unassembled WGS sequence"/>
</dbReference>
<dbReference type="EMBL" id="JSUQ01000009">
    <property type="protein sequence ID" value="KHQ52947.1"/>
    <property type="molecule type" value="Genomic_DNA"/>
</dbReference>
<dbReference type="Pfam" id="PF07719">
    <property type="entry name" value="TPR_2"/>
    <property type="match status" value="1"/>
</dbReference>
<dbReference type="SUPFAM" id="SSF48452">
    <property type="entry name" value="TPR-like"/>
    <property type="match status" value="3"/>
</dbReference>
<keyword evidence="2 3" id="KW-0802">TPR repeat</keyword>
<organism evidence="4 5">
    <name type="scientific">Mameliella alba</name>
    <dbReference type="NCBI Taxonomy" id="561184"/>
    <lineage>
        <taxon>Bacteria</taxon>
        <taxon>Pseudomonadati</taxon>
        <taxon>Pseudomonadota</taxon>
        <taxon>Alphaproteobacteria</taxon>
        <taxon>Rhodobacterales</taxon>
        <taxon>Roseobacteraceae</taxon>
        <taxon>Mameliella</taxon>
    </lineage>
</organism>
<keyword evidence="1" id="KW-0677">Repeat</keyword>
<evidence type="ECO:0000256" key="1">
    <source>
        <dbReference type="ARBA" id="ARBA00022737"/>
    </source>
</evidence>
<dbReference type="PROSITE" id="PS50005">
    <property type="entry name" value="TPR"/>
    <property type="match status" value="2"/>
</dbReference>
<dbReference type="PANTHER" id="PTHR12558:SF13">
    <property type="entry name" value="CELL DIVISION CYCLE PROTEIN 27 HOMOLOG"/>
    <property type="match status" value="1"/>
</dbReference>
<gene>
    <name evidence="4" type="ORF">OA50_02491</name>
</gene>
<sequence length="582" mass="63398">MATEETGILTAWTQTVRAALLATALVLPSLATAQGFAGDYLAARQASFLGDFKAAAHYYGKALARDPGRPELLERAVLANISLGEVDRAGSYAERLAQDGYSSQIAQMALVARDARGEAYGAIIKAIDDKRGLGPLADGLVKAWSQLGEGDMTSALVTFDEVAGIQGLAPFAAYHKAFALASVGDYEGAELILGGNQSSGMGSTRRGVMAHAEILSQLDRNADAVQLLNDSFGSNLDPGLEDLRTRLEGGETVPFTHVRSPRDGIAEVFYTVAGALASENNEDLTLLYAQMAEYLRNDHVDAILLSAEVLSKIGQYDQAIDTYAKVPQDNDAYHAAELGRAEALRASGDMDAAIGVLEDLAQSHGSMPVVHSTLGDYLRQDERYDEAVSAYTEGLSKVAEVGERHWFLFYARAISYERQDKWAEAEADFRKALDLNPEQPQVLNYLGYSLVEKQVKLDEALDMIERAVEARPNAGYIVDSLGWVLYRLGRYEEAVPHMERAAELMPIDPVVNDHLGDVYWAVGRQREAEFMWKRALSFVDWEDAAAEADPERIKRKIEVGLDQVLEEEGAPPLTLADDSAGN</sequence>
<dbReference type="InterPro" id="IPR013105">
    <property type="entry name" value="TPR_2"/>
</dbReference>
<dbReference type="SMART" id="SM00028">
    <property type="entry name" value="TPR"/>
    <property type="match status" value="6"/>
</dbReference>
<feature type="repeat" description="TPR" evidence="3">
    <location>
        <begin position="406"/>
        <end position="439"/>
    </location>
</feature>
<dbReference type="AlphaFoldDB" id="A0A0B3RY13"/>
<evidence type="ECO:0000313" key="4">
    <source>
        <dbReference type="EMBL" id="KHQ52947.1"/>
    </source>
</evidence>
<accession>A0A0B3RY13</accession>
<protein>
    <submittedName>
        <fullName evidence="4">TPR domain protein</fullName>
    </submittedName>
</protein>
<dbReference type="Pfam" id="PF13432">
    <property type="entry name" value="TPR_16"/>
    <property type="match status" value="3"/>
</dbReference>
<dbReference type="InterPro" id="IPR011990">
    <property type="entry name" value="TPR-like_helical_dom_sf"/>
</dbReference>
<dbReference type="OrthoDB" id="9766710at2"/>
<dbReference type="PATRIC" id="fig|1515334.3.peg.2508"/>
<evidence type="ECO:0000256" key="2">
    <source>
        <dbReference type="ARBA" id="ARBA00022803"/>
    </source>
</evidence>
<evidence type="ECO:0000256" key="3">
    <source>
        <dbReference type="PROSITE-ProRule" id="PRU00339"/>
    </source>
</evidence>
<evidence type="ECO:0000313" key="5">
    <source>
        <dbReference type="Proteomes" id="UP000030960"/>
    </source>
</evidence>
<dbReference type="Gene3D" id="1.25.40.10">
    <property type="entry name" value="Tetratricopeptide repeat domain"/>
    <property type="match status" value="3"/>
</dbReference>
<proteinExistence type="predicted"/>
<feature type="repeat" description="TPR" evidence="3">
    <location>
        <begin position="475"/>
        <end position="508"/>
    </location>
</feature>
<reference evidence="4 5" key="1">
    <citation type="submission" date="2014-10" db="EMBL/GenBank/DDBJ databases">
        <title>Genome sequence of Ponticoccus sp. strain UMTAT08 isolated from clonal culture of toxic dinoflagellate Alexandrium tamiyavanichii.</title>
        <authorList>
            <person name="Gan H.Y."/>
            <person name="Muhd D.-D."/>
            <person name="Mohd Noor M.E."/>
            <person name="Yeong Y.S."/>
            <person name="Usup G."/>
        </authorList>
    </citation>
    <scope>NUCLEOTIDE SEQUENCE [LARGE SCALE GENOMIC DNA]</scope>
    <source>
        <strain evidence="4 5">UMTAT08</strain>
    </source>
</reference>
<dbReference type="STRING" id="561184.SAMN05216376_110111"/>
<comment type="caution">
    <text evidence="4">The sequence shown here is derived from an EMBL/GenBank/DDBJ whole genome shotgun (WGS) entry which is preliminary data.</text>
</comment>
<keyword evidence="5" id="KW-1185">Reference proteome</keyword>
<dbReference type="InterPro" id="IPR019734">
    <property type="entry name" value="TPR_rpt"/>
</dbReference>
<name>A0A0B3RY13_9RHOB</name>
<dbReference type="PANTHER" id="PTHR12558">
    <property type="entry name" value="CELL DIVISION CYCLE 16,23,27"/>
    <property type="match status" value="1"/>
</dbReference>